<evidence type="ECO:0000256" key="10">
    <source>
        <dbReference type="SAM" id="Phobius"/>
    </source>
</evidence>
<dbReference type="NCBIfam" id="TIGR00797">
    <property type="entry name" value="matE"/>
    <property type="match status" value="1"/>
</dbReference>
<proteinExistence type="inferred from homology"/>
<evidence type="ECO:0000313" key="11">
    <source>
        <dbReference type="EMBL" id="EFR42686.1"/>
    </source>
</evidence>
<comment type="similarity">
    <text evidence="2">Belongs to the multi antimicrobial extrusion (MATE) (TC 2.A.66.1) family. MepA subfamily.</text>
</comment>
<keyword evidence="7 10" id="KW-1133">Transmembrane helix</keyword>
<dbReference type="InterPro" id="IPR045070">
    <property type="entry name" value="MATE_MepA-like"/>
</dbReference>
<sequence>MTVREEILTQTPFELMMKLSLPAILGMVVIGLYPLMDGIFAGRIIGEAALTACGIAVPLLMINSGIATLIGVGSASVLSRALGREDYKTVDLIMGNLLFWSVITSLIITIAGISVSSYFLDMIGATGIIKEYGIRYLRVLFIGSLFANFSQCSNMVMRGEGLIRRAMIIMAGGAIFNIVFDPILMLNMGEYAIEGAAIATVLAEILQAIFTLHYFMKKSEIVQIKSFLPDTEITKEMFSVGVSAMLMSLLFMVRQIFLYKAAFQYGGDMHGILMSAVLRVYGFAFIPLWGMSQGLQPIVGTNYGAGKMERVRKVMYTFLGASTLLAAVFWLPIMIFPKEILLIFGVSESLASIGVHYSRIFFAAYALNGIMITGMTYFQSIGDGKSATWFVVADQLLLFIPLVLVLPLYIGIEGVWSASSIVDFSVISISLIFILCSLKKLK</sequence>
<dbReference type="InterPro" id="IPR051327">
    <property type="entry name" value="MATE_MepA_subfamily"/>
</dbReference>
<dbReference type="RefSeq" id="WP_007554705.1">
    <property type="nucleotide sequence ID" value="NZ_AENT01000021.1"/>
</dbReference>
<dbReference type="GO" id="GO:0005886">
    <property type="term" value="C:plasma membrane"/>
    <property type="evidence" value="ECO:0007669"/>
    <property type="project" value="UniProtKB-SubCell"/>
</dbReference>
<keyword evidence="6 10" id="KW-0812">Transmembrane</keyword>
<feature type="transmembrane region" description="Helical" evidence="10">
    <location>
        <begin position="314"/>
        <end position="336"/>
    </location>
</feature>
<evidence type="ECO:0000256" key="3">
    <source>
        <dbReference type="ARBA" id="ARBA00022106"/>
    </source>
</evidence>
<comment type="subcellular location">
    <subcellularLocation>
        <location evidence="1">Cell membrane</location>
        <topology evidence="1">Multi-pass membrane protein</topology>
    </subcellularLocation>
</comment>
<dbReference type="eggNOG" id="COG0534">
    <property type="taxonomic scope" value="Bacteria"/>
</dbReference>
<evidence type="ECO:0000256" key="1">
    <source>
        <dbReference type="ARBA" id="ARBA00004651"/>
    </source>
</evidence>
<feature type="transmembrane region" description="Helical" evidence="10">
    <location>
        <begin position="97"/>
        <end position="120"/>
    </location>
</feature>
<feature type="transmembrane region" description="Helical" evidence="10">
    <location>
        <begin position="269"/>
        <end position="289"/>
    </location>
</feature>
<feature type="transmembrane region" description="Helical" evidence="10">
    <location>
        <begin position="390"/>
        <end position="410"/>
    </location>
</feature>
<evidence type="ECO:0000256" key="7">
    <source>
        <dbReference type="ARBA" id="ARBA00022989"/>
    </source>
</evidence>
<dbReference type="GO" id="GO:0042910">
    <property type="term" value="F:xenobiotic transmembrane transporter activity"/>
    <property type="evidence" value="ECO:0007669"/>
    <property type="project" value="InterPro"/>
</dbReference>
<dbReference type="CDD" id="cd13143">
    <property type="entry name" value="MATE_MepA_like"/>
    <property type="match status" value="1"/>
</dbReference>
<dbReference type="PANTHER" id="PTHR43823">
    <property type="entry name" value="SPORULATION PROTEIN YKVU"/>
    <property type="match status" value="1"/>
</dbReference>
<evidence type="ECO:0000313" key="12">
    <source>
        <dbReference type="Proteomes" id="UP000004594"/>
    </source>
</evidence>
<feature type="transmembrane region" description="Helical" evidence="10">
    <location>
        <begin position="416"/>
        <end position="438"/>
    </location>
</feature>
<feature type="transmembrane region" description="Helical" evidence="10">
    <location>
        <begin position="48"/>
        <end position="77"/>
    </location>
</feature>
<protein>
    <recommendedName>
        <fullName evidence="3">Multidrug export protein MepA</fullName>
    </recommendedName>
</protein>
<organism evidence="11 12">
    <name type="scientific">Dialister micraerophilus UPII 345-E</name>
    <dbReference type="NCBI Taxonomy" id="910314"/>
    <lineage>
        <taxon>Bacteria</taxon>
        <taxon>Bacillati</taxon>
        <taxon>Bacillota</taxon>
        <taxon>Negativicutes</taxon>
        <taxon>Veillonellales</taxon>
        <taxon>Veillonellaceae</taxon>
        <taxon>Dialister</taxon>
    </lineage>
</organism>
<dbReference type="GO" id="GO:0015297">
    <property type="term" value="F:antiporter activity"/>
    <property type="evidence" value="ECO:0007669"/>
    <property type="project" value="InterPro"/>
</dbReference>
<dbReference type="Proteomes" id="UP000004594">
    <property type="component" value="Unassembled WGS sequence"/>
</dbReference>
<dbReference type="InterPro" id="IPR048279">
    <property type="entry name" value="MdtK-like"/>
</dbReference>
<dbReference type="PANTHER" id="PTHR43823:SF3">
    <property type="entry name" value="MULTIDRUG EXPORT PROTEIN MEPA"/>
    <property type="match status" value="1"/>
</dbReference>
<feature type="transmembrane region" description="Helical" evidence="10">
    <location>
        <begin position="356"/>
        <end position="378"/>
    </location>
</feature>
<evidence type="ECO:0000256" key="4">
    <source>
        <dbReference type="ARBA" id="ARBA00022448"/>
    </source>
</evidence>
<feature type="transmembrane region" description="Helical" evidence="10">
    <location>
        <begin position="132"/>
        <end position="150"/>
    </location>
</feature>
<keyword evidence="8 10" id="KW-0472">Membrane</keyword>
<keyword evidence="9" id="KW-0046">Antibiotic resistance</keyword>
<evidence type="ECO:0000256" key="9">
    <source>
        <dbReference type="ARBA" id="ARBA00023251"/>
    </source>
</evidence>
<dbReference type="OrthoDB" id="9811110at2"/>
<dbReference type="Pfam" id="PF01554">
    <property type="entry name" value="MatE"/>
    <property type="match status" value="2"/>
</dbReference>
<dbReference type="InterPro" id="IPR002528">
    <property type="entry name" value="MATE_fam"/>
</dbReference>
<evidence type="ECO:0000256" key="8">
    <source>
        <dbReference type="ARBA" id="ARBA00023136"/>
    </source>
</evidence>
<reference evidence="11 12" key="1">
    <citation type="submission" date="2010-11" db="EMBL/GenBank/DDBJ databases">
        <authorList>
            <person name="Durkin A.S."/>
            <person name="Madupu R."/>
            <person name="Torralba M."/>
            <person name="Gillis M."/>
            <person name="Methe B."/>
            <person name="Sutton G."/>
            <person name="Nelson K.E."/>
        </authorList>
    </citation>
    <scope>NUCLEOTIDE SEQUENCE [LARGE SCALE GENOMIC DNA]</scope>
    <source>
        <strain evidence="11 12">UPII 345-E</strain>
    </source>
</reference>
<accession>E4L948</accession>
<dbReference type="GO" id="GO:0046677">
    <property type="term" value="P:response to antibiotic"/>
    <property type="evidence" value="ECO:0007669"/>
    <property type="project" value="UniProtKB-KW"/>
</dbReference>
<feature type="transmembrane region" description="Helical" evidence="10">
    <location>
        <begin position="192"/>
        <end position="216"/>
    </location>
</feature>
<feature type="transmembrane region" description="Helical" evidence="10">
    <location>
        <begin position="162"/>
        <end position="180"/>
    </location>
</feature>
<evidence type="ECO:0000256" key="5">
    <source>
        <dbReference type="ARBA" id="ARBA00022475"/>
    </source>
</evidence>
<keyword evidence="4" id="KW-0813">Transport</keyword>
<dbReference type="PIRSF" id="PIRSF006603">
    <property type="entry name" value="DinF"/>
    <property type="match status" value="1"/>
</dbReference>
<feature type="transmembrane region" description="Helical" evidence="10">
    <location>
        <begin position="237"/>
        <end position="257"/>
    </location>
</feature>
<dbReference type="EMBL" id="AENT01000021">
    <property type="protein sequence ID" value="EFR42686.1"/>
    <property type="molecule type" value="Genomic_DNA"/>
</dbReference>
<dbReference type="AlphaFoldDB" id="E4L948"/>
<evidence type="ECO:0000256" key="6">
    <source>
        <dbReference type="ARBA" id="ARBA00022692"/>
    </source>
</evidence>
<keyword evidence="5" id="KW-1003">Cell membrane</keyword>
<name>E4L948_9FIRM</name>
<evidence type="ECO:0000256" key="2">
    <source>
        <dbReference type="ARBA" id="ARBA00008417"/>
    </source>
</evidence>
<feature type="transmembrane region" description="Helical" evidence="10">
    <location>
        <begin position="21"/>
        <end position="42"/>
    </location>
</feature>
<comment type="caution">
    <text evidence="11">The sequence shown here is derived from an EMBL/GenBank/DDBJ whole genome shotgun (WGS) entry which is preliminary data.</text>
</comment>
<gene>
    <name evidence="11" type="ORF">HMPREF9220_0657</name>
</gene>